<dbReference type="EMBL" id="BAABEP010000051">
    <property type="protein sequence ID" value="GAA3750219.1"/>
    <property type="molecule type" value="Genomic_DNA"/>
</dbReference>
<evidence type="ECO:0000313" key="2">
    <source>
        <dbReference type="EMBL" id="GAA3750219.1"/>
    </source>
</evidence>
<feature type="domain" description="HTH marR-type" evidence="1">
    <location>
        <begin position="19"/>
        <end position="152"/>
    </location>
</feature>
<dbReference type="InterPro" id="IPR000835">
    <property type="entry name" value="HTH_MarR-typ"/>
</dbReference>
<dbReference type="SMART" id="SM00347">
    <property type="entry name" value="HTH_MARR"/>
    <property type="match status" value="1"/>
</dbReference>
<sequence>MTASDLPVPVVDGPYDDPAAEAWQRIRAISHNPAAMAAFHRIVEETGLPLAPLRALLVLPLDEPLPMRQLAKRLGCDNSYVTSLVDALEQRGLATRQQHPTDRRVKVIVLTGEGRELTRRAQLADTTPPASFSGLTPAEATTLRDLLRKLGPDGA</sequence>
<dbReference type="InterPro" id="IPR036390">
    <property type="entry name" value="WH_DNA-bd_sf"/>
</dbReference>
<reference evidence="3" key="1">
    <citation type="journal article" date="2019" name="Int. J. Syst. Evol. Microbiol.">
        <title>The Global Catalogue of Microorganisms (GCM) 10K type strain sequencing project: providing services to taxonomists for standard genome sequencing and annotation.</title>
        <authorList>
            <consortium name="The Broad Institute Genomics Platform"/>
            <consortium name="The Broad Institute Genome Sequencing Center for Infectious Disease"/>
            <person name="Wu L."/>
            <person name="Ma J."/>
        </authorList>
    </citation>
    <scope>NUCLEOTIDE SEQUENCE [LARGE SCALE GENOMIC DNA]</scope>
    <source>
        <strain evidence="3">JCM 30846</strain>
    </source>
</reference>
<dbReference type="PRINTS" id="PR00598">
    <property type="entry name" value="HTHMARR"/>
</dbReference>
<dbReference type="RefSeq" id="WP_345652498.1">
    <property type="nucleotide sequence ID" value="NZ_BAABEP010000051.1"/>
</dbReference>
<comment type="caution">
    <text evidence="2">The sequence shown here is derived from an EMBL/GenBank/DDBJ whole genome shotgun (WGS) entry which is preliminary data.</text>
</comment>
<dbReference type="Proteomes" id="UP001499884">
    <property type="component" value="Unassembled WGS sequence"/>
</dbReference>
<dbReference type="InterPro" id="IPR039422">
    <property type="entry name" value="MarR/SlyA-like"/>
</dbReference>
<accession>A0ABP7FWJ6</accession>
<protein>
    <submittedName>
        <fullName evidence="2">MarR family transcriptional regulator</fullName>
    </submittedName>
</protein>
<dbReference type="PROSITE" id="PS50995">
    <property type="entry name" value="HTH_MARR_2"/>
    <property type="match status" value="1"/>
</dbReference>
<dbReference type="Gene3D" id="1.10.10.10">
    <property type="entry name" value="Winged helix-like DNA-binding domain superfamily/Winged helix DNA-binding domain"/>
    <property type="match status" value="1"/>
</dbReference>
<gene>
    <name evidence="2" type="ORF">GCM10023082_52760</name>
</gene>
<organism evidence="2 3">
    <name type="scientific">Streptomyces tremellae</name>
    <dbReference type="NCBI Taxonomy" id="1124239"/>
    <lineage>
        <taxon>Bacteria</taxon>
        <taxon>Bacillati</taxon>
        <taxon>Actinomycetota</taxon>
        <taxon>Actinomycetes</taxon>
        <taxon>Kitasatosporales</taxon>
        <taxon>Streptomycetaceae</taxon>
        <taxon>Streptomyces</taxon>
    </lineage>
</organism>
<dbReference type="Pfam" id="PF01047">
    <property type="entry name" value="MarR"/>
    <property type="match status" value="1"/>
</dbReference>
<dbReference type="PANTHER" id="PTHR33164">
    <property type="entry name" value="TRANSCRIPTIONAL REGULATOR, MARR FAMILY"/>
    <property type="match status" value="1"/>
</dbReference>
<keyword evidence="3" id="KW-1185">Reference proteome</keyword>
<dbReference type="InterPro" id="IPR036388">
    <property type="entry name" value="WH-like_DNA-bd_sf"/>
</dbReference>
<name>A0ABP7FWJ6_9ACTN</name>
<proteinExistence type="predicted"/>
<evidence type="ECO:0000313" key="3">
    <source>
        <dbReference type="Proteomes" id="UP001499884"/>
    </source>
</evidence>
<evidence type="ECO:0000259" key="1">
    <source>
        <dbReference type="PROSITE" id="PS50995"/>
    </source>
</evidence>
<dbReference type="SUPFAM" id="SSF46785">
    <property type="entry name" value="Winged helix' DNA-binding domain"/>
    <property type="match status" value="1"/>
</dbReference>
<dbReference type="PANTHER" id="PTHR33164:SF99">
    <property type="entry name" value="MARR FAMILY REGULATORY PROTEIN"/>
    <property type="match status" value="1"/>
</dbReference>